<dbReference type="AlphaFoldDB" id="A0A1Z2XQ53"/>
<accession>A0A1Z2XQ53</accession>
<dbReference type="GO" id="GO:0000155">
    <property type="term" value="F:phosphorelay sensor kinase activity"/>
    <property type="evidence" value="ECO:0007669"/>
    <property type="project" value="InterPro"/>
</dbReference>
<dbReference type="PANTHER" id="PTHR34220:SF7">
    <property type="entry name" value="SENSOR HISTIDINE KINASE YPDA"/>
    <property type="match status" value="1"/>
</dbReference>
<keyword evidence="4" id="KW-0418">Kinase</keyword>
<dbReference type="Pfam" id="PF02518">
    <property type="entry name" value="HATPase_c"/>
    <property type="match status" value="1"/>
</dbReference>
<keyword evidence="1" id="KW-0812">Transmembrane</keyword>
<dbReference type="Proteomes" id="UP000596035">
    <property type="component" value="Chromosome"/>
</dbReference>
<dbReference type="RefSeq" id="WP_066533842.1">
    <property type="nucleotide sequence ID" value="NZ_CP021422.1"/>
</dbReference>
<dbReference type="KEGG" id="amur:ADH66_07600"/>
<gene>
    <name evidence="3" type="ORF">ADH66_07600</name>
    <name evidence="4" type="ORF">I5Q82_17650</name>
</gene>
<dbReference type="InterPro" id="IPR003594">
    <property type="entry name" value="HATPase_dom"/>
</dbReference>
<evidence type="ECO:0000259" key="2">
    <source>
        <dbReference type="SMART" id="SM00387"/>
    </source>
</evidence>
<keyword evidence="5" id="KW-1185">Reference proteome</keyword>
<dbReference type="EMBL" id="CP065321">
    <property type="protein sequence ID" value="QQR29821.1"/>
    <property type="molecule type" value="Genomic_DNA"/>
</dbReference>
<dbReference type="Proteomes" id="UP000196710">
    <property type="component" value="Chromosome"/>
</dbReference>
<evidence type="ECO:0000313" key="5">
    <source>
        <dbReference type="Proteomes" id="UP000196710"/>
    </source>
</evidence>
<name>A0A1Z2XQ53_9FIRM</name>
<reference evidence="4 6" key="3">
    <citation type="submission" date="2020-11" db="EMBL/GenBank/DDBJ databases">
        <title>Closed and high quality bacterial genomes of the OMM12 community.</title>
        <authorList>
            <person name="Marbouty M."/>
            <person name="Lamy-Besnier Q."/>
            <person name="Debarbieux L."/>
            <person name="Koszul R."/>
        </authorList>
    </citation>
    <scope>NUCLEOTIDE SEQUENCE [LARGE SCALE GENOMIC DNA]</scope>
    <source>
        <strain evidence="4 6">KB18</strain>
    </source>
</reference>
<sequence length="419" mass="47649">MPIFSTSPPYTSNRIIAGVLCDMSALTRYAAAIEGEGQAATALLYGGSIISSTRELDENELDMLPEIPQGHGSVSRRGGRYLTTRVSMPERHWEFIHFVPEKEIISKLFHSLTPWLIPIFAMVLLMSLLLIFLLQSVNKSIGQITMDLNCLAWEQGLTEHIHEPPLVELQLIARSANRMLDRIDQSFRQEQETQAKLYQAINAQSQAEFMGYRNQINPHFLFNTLECMRSMAHSRGERELETLVSAMALTFRYSLYSDSMTRLAQELNHVQSYFQVVNIRFPGRYSLKISAAPETLEHATLSMVLQPIVENAISHAFSSRESGCRVAIQARRQENGFLLLRVADNGQGMSPEELRQLDRQMRHSEPQGGRSSIGLHNIYQRMKLTFGSHFHIRFHSREGFYTVVELVIPPSPQVPPFQT</sequence>
<evidence type="ECO:0000313" key="4">
    <source>
        <dbReference type="EMBL" id="QQR29821.1"/>
    </source>
</evidence>
<dbReference type="GO" id="GO:0016020">
    <property type="term" value="C:membrane"/>
    <property type="evidence" value="ECO:0007669"/>
    <property type="project" value="InterPro"/>
</dbReference>
<dbReference type="EMBL" id="CP021422">
    <property type="protein sequence ID" value="ASB40539.1"/>
    <property type="molecule type" value="Genomic_DNA"/>
</dbReference>
<dbReference type="SMART" id="SM00387">
    <property type="entry name" value="HATPase_c"/>
    <property type="match status" value="1"/>
</dbReference>
<keyword evidence="4" id="KW-0808">Transferase</keyword>
<keyword evidence="1" id="KW-0472">Membrane</keyword>
<evidence type="ECO:0000256" key="1">
    <source>
        <dbReference type="SAM" id="Phobius"/>
    </source>
</evidence>
<feature type="domain" description="Histidine kinase/HSP90-like ATPase" evidence="2">
    <location>
        <begin position="300"/>
        <end position="412"/>
    </location>
</feature>
<dbReference type="PANTHER" id="PTHR34220">
    <property type="entry name" value="SENSOR HISTIDINE KINASE YPDA"/>
    <property type="match status" value="1"/>
</dbReference>
<feature type="transmembrane region" description="Helical" evidence="1">
    <location>
        <begin position="115"/>
        <end position="134"/>
    </location>
</feature>
<dbReference type="Gene3D" id="3.30.565.10">
    <property type="entry name" value="Histidine kinase-like ATPase, C-terminal domain"/>
    <property type="match status" value="1"/>
</dbReference>
<dbReference type="SUPFAM" id="SSF55874">
    <property type="entry name" value="ATPase domain of HSP90 chaperone/DNA topoisomerase II/histidine kinase"/>
    <property type="match status" value="1"/>
</dbReference>
<reference evidence="3" key="1">
    <citation type="journal article" date="2017" name="Genome Announc.">
        <title>High-Quality Whole-Genome Sequences of the Oligo-Mouse-Microbiota Bacterial Community.</title>
        <authorList>
            <person name="Garzetti D."/>
            <person name="Brugiroux S."/>
            <person name="Bunk B."/>
            <person name="Pukall R."/>
            <person name="McCoy K.D."/>
            <person name="Macpherson A.J."/>
            <person name="Stecher B."/>
        </authorList>
    </citation>
    <scope>NUCLEOTIDE SEQUENCE</scope>
    <source>
        <strain evidence="3">KB18</strain>
    </source>
</reference>
<evidence type="ECO:0000313" key="3">
    <source>
        <dbReference type="EMBL" id="ASB40539.1"/>
    </source>
</evidence>
<protein>
    <submittedName>
        <fullName evidence="4">Sensor histidine kinase</fullName>
    </submittedName>
</protein>
<proteinExistence type="predicted"/>
<organism evidence="4 6">
    <name type="scientific">Acutalibacter muris</name>
    <dbReference type="NCBI Taxonomy" id="1796620"/>
    <lineage>
        <taxon>Bacteria</taxon>
        <taxon>Bacillati</taxon>
        <taxon>Bacillota</taxon>
        <taxon>Clostridia</taxon>
        <taxon>Eubacteriales</taxon>
        <taxon>Acutalibacteraceae</taxon>
        <taxon>Acutalibacter</taxon>
    </lineage>
</organism>
<reference evidence="5" key="2">
    <citation type="submission" date="2017-05" db="EMBL/GenBank/DDBJ databases">
        <title>Improved OligoMM genomes.</title>
        <authorList>
            <person name="Garzetti D."/>
        </authorList>
    </citation>
    <scope>NUCLEOTIDE SEQUENCE [LARGE SCALE GENOMIC DNA]</scope>
    <source>
        <strain evidence="5">KB18</strain>
    </source>
</reference>
<evidence type="ECO:0000313" key="6">
    <source>
        <dbReference type="Proteomes" id="UP000596035"/>
    </source>
</evidence>
<dbReference type="InterPro" id="IPR010559">
    <property type="entry name" value="Sig_transdc_His_kin_internal"/>
</dbReference>
<dbReference type="InterPro" id="IPR050640">
    <property type="entry name" value="Bact_2-comp_sensor_kinase"/>
</dbReference>
<dbReference type="Pfam" id="PF06580">
    <property type="entry name" value="His_kinase"/>
    <property type="match status" value="1"/>
</dbReference>
<keyword evidence="1" id="KW-1133">Transmembrane helix</keyword>
<dbReference type="InterPro" id="IPR036890">
    <property type="entry name" value="HATPase_C_sf"/>
</dbReference>